<organism evidence="2 3">
    <name type="scientific">Pleuronectes platessa</name>
    <name type="common">European plaice</name>
    <dbReference type="NCBI Taxonomy" id="8262"/>
    <lineage>
        <taxon>Eukaryota</taxon>
        <taxon>Metazoa</taxon>
        <taxon>Chordata</taxon>
        <taxon>Craniata</taxon>
        <taxon>Vertebrata</taxon>
        <taxon>Euteleostomi</taxon>
        <taxon>Actinopterygii</taxon>
        <taxon>Neopterygii</taxon>
        <taxon>Teleostei</taxon>
        <taxon>Neoteleostei</taxon>
        <taxon>Acanthomorphata</taxon>
        <taxon>Carangaria</taxon>
        <taxon>Pleuronectiformes</taxon>
        <taxon>Pleuronectoidei</taxon>
        <taxon>Pleuronectidae</taxon>
        <taxon>Pleuronectes</taxon>
    </lineage>
</organism>
<feature type="region of interest" description="Disordered" evidence="1">
    <location>
        <begin position="1"/>
        <end position="88"/>
    </location>
</feature>
<keyword evidence="3" id="KW-1185">Reference proteome</keyword>
<evidence type="ECO:0000256" key="1">
    <source>
        <dbReference type="SAM" id="MobiDB-lite"/>
    </source>
</evidence>
<comment type="caution">
    <text evidence="2">The sequence shown here is derived from an EMBL/GenBank/DDBJ whole genome shotgun (WGS) entry which is preliminary data.</text>
</comment>
<dbReference type="EMBL" id="CADEAL010004384">
    <property type="protein sequence ID" value="CAB1458341.1"/>
    <property type="molecule type" value="Genomic_DNA"/>
</dbReference>
<gene>
    <name evidence="2" type="ORF">PLEPLA_LOCUS46171</name>
</gene>
<feature type="compositionally biased region" description="Pro residues" evidence="1">
    <location>
        <begin position="24"/>
        <end position="52"/>
    </location>
</feature>
<evidence type="ECO:0000313" key="3">
    <source>
        <dbReference type="Proteomes" id="UP001153269"/>
    </source>
</evidence>
<reference evidence="2" key="1">
    <citation type="submission" date="2020-03" db="EMBL/GenBank/DDBJ databases">
        <authorList>
            <person name="Weist P."/>
        </authorList>
    </citation>
    <scope>NUCLEOTIDE SEQUENCE</scope>
</reference>
<evidence type="ECO:0000313" key="2">
    <source>
        <dbReference type="EMBL" id="CAB1458341.1"/>
    </source>
</evidence>
<dbReference type="AlphaFoldDB" id="A0A9N7ZBY2"/>
<sequence>MDSMFVRPQDTEDTPWLNAFPAPSRNPNPAPNPNPNPAPSPSPNPNPAPDLNPNPDTKSLSPNRPLKEHVGISRRGAEPVEQQEAEPVEQQEAMRMMYKLCCGQISVVVYISSTPESALITRRSGISSCFQVDVFVFYVSGSSSSS</sequence>
<name>A0A9N7ZBY2_PLEPL</name>
<protein>
    <submittedName>
        <fullName evidence="2">Uncharacterized protein</fullName>
    </submittedName>
</protein>
<dbReference type="Proteomes" id="UP001153269">
    <property type="component" value="Unassembled WGS sequence"/>
</dbReference>
<feature type="compositionally biased region" description="Basic and acidic residues" evidence="1">
    <location>
        <begin position="65"/>
        <end position="78"/>
    </location>
</feature>
<accession>A0A9N7ZBY2</accession>
<proteinExistence type="predicted"/>